<sequence length="721" mass="79010">MHLFEYIRQSYRQEPSRRHPSPRRRLHALDLLRRVLASCAAIYILVCEVTGSIANKQVLRGVSTAPTSTIVYGTSLILDFIATAVDSPTSVAASFAALAPRNGSNMPVAYLDVATTTNQPTLLSGGCAVPNPDIDYIYSSRYVNLVVQNALAGFNTSDVVAVVDCSDDGRTFSDTSVLKLHLVDTRVTRVTTVLLVVLSVTRPKLQLTSSGGIAMFTTTPLASLSYNPTTSTLAVSQPATYSLAMGFTFPYEVAPFDPIQVDALEPPTGQWQATVTSTGERFSFSGTTGIYRNAPAIQGSFHYFYWDLPASPLAFASATRFFDIHVFKDSWGWFRCFLGLGIGFNICLNTCVALAVMVNMYVNDGVVWVPDVYPSIQRRAIVRATLLLADCLVNQWWYPFQWALIQASYRGGWGGTIDFNEISRGDNLMITLACACTAALALRVRVDLSVVVALYVVVYAYRILVVNQVGVALRAANKFAKADYLANIFPTPGGGAMDLWAYHENFGTNFVVVANEYTWLFVSAGAGVAYVVLVKVAHVVAWGRSSTTRSTPRPGIWPTFSRAIMGESTSSQSPPSRTRSLRQSSAGRSASVHWSYRSSLYDGVTDDDVENTRFERSVGLVSVQRYGFVAPTLDTLHDGPTEYVSPSGVWLLGFVIVDNSVVVAINDYVFVLINAICRKSVFTIYGFLLEKDDVVATHKQRIAPETIHLGKVWRVALKPLR</sequence>
<accession>A0A485L753</accession>
<feature type="compositionally biased region" description="Low complexity" evidence="1">
    <location>
        <begin position="568"/>
        <end position="585"/>
    </location>
</feature>
<name>A0A485L753_9STRA</name>
<evidence type="ECO:0000256" key="1">
    <source>
        <dbReference type="SAM" id="MobiDB-lite"/>
    </source>
</evidence>
<feature type="transmembrane region" description="Helical" evidence="2">
    <location>
        <begin position="452"/>
        <end position="472"/>
    </location>
</feature>
<feature type="region of interest" description="Disordered" evidence="1">
    <location>
        <begin position="566"/>
        <end position="586"/>
    </location>
</feature>
<gene>
    <name evidence="4" type="primary">Aste57867_17026</name>
    <name evidence="3" type="ORF">As57867_016968</name>
    <name evidence="4" type="ORF">ASTE57867_17026</name>
</gene>
<protein>
    <submittedName>
        <fullName evidence="4">Aste57867_17026 protein</fullName>
    </submittedName>
</protein>
<organism evidence="4 5">
    <name type="scientific">Aphanomyces stellatus</name>
    <dbReference type="NCBI Taxonomy" id="120398"/>
    <lineage>
        <taxon>Eukaryota</taxon>
        <taxon>Sar</taxon>
        <taxon>Stramenopiles</taxon>
        <taxon>Oomycota</taxon>
        <taxon>Saprolegniomycetes</taxon>
        <taxon>Saprolegniales</taxon>
        <taxon>Verrucalvaceae</taxon>
        <taxon>Aphanomyces</taxon>
    </lineage>
</organism>
<reference evidence="3" key="2">
    <citation type="submission" date="2019-06" db="EMBL/GenBank/DDBJ databases">
        <title>Genomics analysis of Aphanomyces spp. identifies a new class of oomycete effector associated with host adaptation.</title>
        <authorList>
            <person name="Gaulin E."/>
        </authorList>
    </citation>
    <scope>NUCLEOTIDE SEQUENCE</scope>
    <source>
        <strain evidence="3">CBS 578.67</strain>
    </source>
</reference>
<feature type="transmembrane region" description="Helical" evidence="2">
    <location>
        <begin position="337"/>
        <end position="361"/>
    </location>
</feature>
<dbReference type="AlphaFoldDB" id="A0A485L753"/>
<dbReference type="EMBL" id="CAADRA010006041">
    <property type="protein sequence ID" value="VFT93787.1"/>
    <property type="molecule type" value="Genomic_DNA"/>
</dbReference>
<dbReference type="Proteomes" id="UP000332933">
    <property type="component" value="Unassembled WGS sequence"/>
</dbReference>
<evidence type="ECO:0000313" key="5">
    <source>
        <dbReference type="Proteomes" id="UP000332933"/>
    </source>
</evidence>
<keyword evidence="2" id="KW-0812">Transmembrane</keyword>
<evidence type="ECO:0000313" key="4">
    <source>
        <dbReference type="EMBL" id="VFT93787.1"/>
    </source>
</evidence>
<dbReference type="OrthoDB" id="76356at2759"/>
<evidence type="ECO:0000313" key="3">
    <source>
        <dbReference type="EMBL" id="KAF0691812.1"/>
    </source>
</evidence>
<dbReference type="EMBL" id="VJMH01006020">
    <property type="protein sequence ID" value="KAF0691812.1"/>
    <property type="molecule type" value="Genomic_DNA"/>
</dbReference>
<keyword evidence="2" id="KW-1133">Transmembrane helix</keyword>
<proteinExistence type="predicted"/>
<reference evidence="4 5" key="1">
    <citation type="submission" date="2019-03" db="EMBL/GenBank/DDBJ databases">
        <authorList>
            <person name="Gaulin E."/>
            <person name="Dumas B."/>
        </authorList>
    </citation>
    <scope>NUCLEOTIDE SEQUENCE [LARGE SCALE GENOMIC DNA]</scope>
    <source>
        <strain evidence="4">CBS 568.67</strain>
    </source>
</reference>
<evidence type="ECO:0000256" key="2">
    <source>
        <dbReference type="SAM" id="Phobius"/>
    </source>
</evidence>
<keyword evidence="2" id="KW-0472">Membrane</keyword>
<keyword evidence="5" id="KW-1185">Reference proteome</keyword>
<feature type="transmembrane region" description="Helical" evidence="2">
    <location>
        <begin position="517"/>
        <end position="543"/>
    </location>
</feature>